<proteinExistence type="predicted"/>
<gene>
    <name evidence="2" type="ORF">Tci_925132</name>
</gene>
<evidence type="ECO:0000256" key="1">
    <source>
        <dbReference type="SAM" id="MobiDB-lite"/>
    </source>
</evidence>
<sequence>EATKDTVNPTNNGSIEDAQPQDVMSESPILTSKPVTSLISKHVIAPVSASKPNPKSLIPYPSRRNDEKNREKLRNSTRSSKI</sequence>
<feature type="non-terminal residue" evidence="2">
    <location>
        <position position="1"/>
    </location>
</feature>
<evidence type="ECO:0008006" key="3">
    <source>
        <dbReference type="Google" id="ProtNLM"/>
    </source>
</evidence>
<feature type="compositionally biased region" description="Polar residues" evidence="1">
    <location>
        <begin position="1"/>
        <end position="14"/>
    </location>
</feature>
<comment type="caution">
    <text evidence="2">The sequence shown here is derived from an EMBL/GenBank/DDBJ whole genome shotgun (WGS) entry which is preliminary data.</text>
</comment>
<feature type="region of interest" description="Disordered" evidence="1">
    <location>
        <begin position="45"/>
        <end position="82"/>
    </location>
</feature>
<protein>
    <recommendedName>
        <fullName evidence="3">Reverse transcriptase domain-containing protein</fullName>
    </recommendedName>
</protein>
<evidence type="ECO:0000313" key="2">
    <source>
        <dbReference type="EMBL" id="GFD53163.1"/>
    </source>
</evidence>
<dbReference type="AlphaFoldDB" id="A0A699X285"/>
<dbReference type="EMBL" id="BKCJ011790814">
    <property type="protein sequence ID" value="GFD53163.1"/>
    <property type="molecule type" value="Genomic_DNA"/>
</dbReference>
<accession>A0A699X285</accession>
<organism evidence="2">
    <name type="scientific">Tanacetum cinerariifolium</name>
    <name type="common">Dalmatian daisy</name>
    <name type="synonym">Chrysanthemum cinerariifolium</name>
    <dbReference type="NCBI Taxonomy" id="118510"/>
    <lineage>
        <taxon>Eukaryota</taxon>
        <taxon>Viridiplantae</taxon>
        <taxon>Streptophyta</taxon>
        <taxon>Embryophyta</taxon>
        <taxon>Tracheophyta</taxon>
        <taxon>Spermatophyta</taxon>
        <taxon>Magnoliopsida</taxon>
        <taxon>eudicotyledons</taxon>
        <taxon>Gunneridae</taxon>
        <taxon>Pentapetalae</taxon>
        <taxon>asterids</taxon>
        <taxon>campanulids</taxon>
        <taxon>Asterales</taxon>
        <taxon>Asteraceae</taxon>
        <taxon>Asteroideae</taxon>
        <taxon>Anthemideae</taxon>
        <taxon>Anthemidinae</taxon>
        <taxon>Tanacetum</taxon>
    </lineage>
</organism>
<reference evidence="2" key="1">
    <citation type="journal article" date="2019" name="Sci. Rep.">
        <title>Draft genome of Tanacetum cinerariifolium, the natural source of mosquito coil.</title>
        <authorList>
            <person name="Yamashiro T."/>
            <person name="Shiraishi A."/>
            <person name="Satake H."/>
            <person name="Nakayama K."/>
        </authorList>
    </citation>
    <scope>NUCLEOTIDE SEQUENCE</scope>
</reference>
<feature type="compositionally biased region" description="Basic and acidic residues" evidence="1">
    <location>
        <begin position="63"/>
        <end position="74"/>
    </location>
</feature>
<feature type="region of interest" description="Disordered" evidence="1">
    <location>
        <begin position="1"/>
        <end position="28"/>
    </location>
</feature>
<name>A0A699X285_TANCI</name>